<dbReference type="EMBL" id="BRXY01000374">
    <property type="protein sequence ID" value="GMH90639.1"/>
    <property type="molecule type" value="Genomic_DNA"/>
</dbReference>
<dbReference type="Proteomes" id="UP001165085">
    <property type="component" value="Unassembled WGS sequence"/>
</dbReference>
<dbReference type="Pfam" id="PF13855">
    <property type="entry name" value="LRR_8"/>
    <property type="match status" value="2"/>
</dbReference>
<evidence type="ECO:0000313" key="5">
    <source>
        <dbReference type="EMBL" id="GMH90639.1"/>
    </source>
</evidence>
<dbReference type="OrthoDB" id="198800at2759"/>
<dbReference type="GO" id="GO:0005615">
    <property type="term" value="C:extracellular space"/>
    <property type="evidence" value="ECO:0007669"/>
    <property type="project" value="TreeGrafter"/>
</dbReference>
<proteinExistence type="predicted"/>
<dbReference type="SUPFAM" id="SSF52058">
    <property type="entry name" value="L domain-like"/>
    <property type="match status" value="1"/>
</dbReference>
<dbReference type="InterPro" id="IPR003591">
    <property type="entry name" value="Leu-rich_rpt_typical-subtyp"/>
</dbReference>
<dbReference type="InterPro" id="IPR050328">
    <property type="entry name" value="Dev_Immune_Receptor"/>
</dbReference>
<keyword evidence="6" id="KW-1185">Reference proteome</keyword>
<keyword evidence="3" id="KW-0677">Repeat</keyword>
<keyword evidence="1" id="KW-0433">Leucine-rich repeat</keyword>
<accession>A0A9W7BNV0</accession>
<dbReference type="AlphaFoldDB" id="A0A9W7BNV0"/>
<evidence type="ECO:0000256" key="1">
    <source>
        <dbReference type="ARBA" id="ARBA00022614"/>
    </source>
</evidence>
<dbReference type="SMART" id="SM00369">
    <property type="entry name" value="LRR_TYP"/>
    <property type="match status" value="3"/>
</dbReference>
<dbReference type="PANTHER" id="PTHR24373:SF370">
    <property type="entry name" value="FISH-LIPS, ISOFORM E"/>
    <property type="match status" value="1"/>
</dbReference>
<dbReference type="GO" id="GO:0031012">
    <property type="term" value="C:extracellular matrix"/>
    <property type="evidence" value="ECO:0007669"/>
    <property type="project" value="TreeGrafter"/>
</dbReference>
<gene>
    <name evidence="5" type="ORF">TrST_g4948</name>
</gene>
<dbReference type="InterPro" id="IPR032675">
    <property type="entry name" value="LRR_dom_sf"/>
</dbReference>
<dbReference type="PANTHER" id="PTHR24373">
    <property type="entry name" value="SLIT RELATED LEUCINE-RICH REPEAT NEURONAL PROTEIN"/>
    <property type="match status" value="1"/>
</dbReference>
<protein>
    <submittedName>
        <fullName evidence="5">Uncharacterized protein</fullName>
    </submittedName>
</protein>
<feature type="chain" id="PRO_5040948263" evidence="4">
    <location>
        <begin position="22"/>
        <end position="315"/>
    </location>
</feature>
<comment type="caution">
    <text evidence="5">The sequence shown here is derived from an EMBL/GenBank/DDBJ whole genome shotgun (WGS) entry which is preliminary data.</text>
</comment>
<sequence length="315" mass="33422">MKGSILSVLVLLSQLFVASSAFRQNETACGACTCWARSTCEAGDESNALYSEANPTCKVGIIDCRDAGLSDPPVIHNGTVTVTELDQMYGTYYKATYDVGKIWMSGNGFEEIPADYFKNVSSSVSEIYLNNNPELETLHPNTFKDMPSLKYLLLHYSGINALPATLFGGTGTLTTNLEKFWAHNNNIATVDATTFQGVGASLEELYMGDNSISSLDAATFSGLTGLKELWMMGNDETLAPNCANMCDVPAAVDVKIADFTLSCGATCPVSTPPHVTETTGCSISTCTTWDLSPAWRAGPGLIIGAIVAGAILALA</sequence>
<feature type="signal peptide" evidence="4">
    <location>
        <begin position="1"/>
        <end position="21"/>
    </location>
</feature>
<evidence type="ECO:0000256" key="2">
    <source>
        <dbReference type="ARBA" id="ARBA00022729"/>
    </source>
</evidence>
<keyword evidence="2 4" id="KW-0732">Signal</keyword>
<organism evidence="5 6">
    <name type="scientific">Triparma strigata</name>
    <dbReference type="NCBI Taxonomy" id="1606541"/>
    <lineage>
        <taxon>Eukaryota</taxon>
        <taxon>Sar</taxon>
        <taxon>Stramenopiles</taxon>
        <taxon>Ochrophyta</taxon>
        <taxon>Bolidophyceae</taxon>
        <taxon>Parmales</taxon>
        <taxon>Triparmaceae</taxon>
        <taxon>Triparma</taxon>
    </lineage>
</organism>
<evidence type="ECO:0000256" key="3">
    <source>
        <dbReference type="ARBA" id="ARBA00022737"/>
    </source>
</evidence>
<dbReference type="InterPro" id="IPR001611">
    <property type="entry name" value="Leu-rich_rpt"/>
</dbReference>
<dbReference type="Gene3D" id="3.80.10.10">
    <property type="entry name" value="Ribonuclease Inhibitor"/>
    <property type="match status" value="1"/>
</dbReference>
<evidence type="ECO:0000313" key="6">
    <source>
        <dbReference type="Proteomes" id="UP001165085"/>
    </source>
</evidence>
<evidence type="ECO:0000256" key="4">
    <source>
        <dbReference type="SAM" id="SignalP"/>
    </source>
</evidence>
<name>A0A9W7BNV0_9STRA</name>
<reference evidence="6" key="1">
    <citation type="journal article" date="2023" name="Commun. Biol.">
        <title>Genome analysis of Parmales, the sister group of diatoms, reveals the evolutionary specialization of diatoms from phago-mixotrophs to photoautotrophs.</title>
        <authorList>
            <person name="Ban H."/>
            <person name="Sato S."/>
            <person name="Yoshikawa S."/>
            <person name="Yamada K."/>
            <person name="Nakamura Y."/>
            <person name="Ichinomiya M."/>
            <person name="Sato N."/>
            <person name="Blanc-Mathieu R."/>
            <person name="Endo H."/>
            <person name="Kuwata A."/>
            <person name="Ogata H."/>
        </authorList>
    </citation>
    <scope>NUCLEOTIDE SEQUENCE [LARGE SCALE GENOMIC DNA]</scope>
    <source>
        <strain evidence="6">NIES 3701</strain>
    </source>
</reference>